<gene>
    <name evidence="3" type="ORF">NLI96_g8598</name>
</gene>
<dbReference type="Gene3D" id="3.80.10.10">
    <property type="entry name" value="Ribonuclease Inhibitor"/>
    <property type="match status" value="1"/>
</dbReference>
<dbReference type="SUPFAM" id="SSF52047">
    <property type="entry name" value="RNI-like"/>
    <property type="match status" value="1"/>
</dbReference>
<dbReference type="Pfam" id="PF12937">
    <property type="entry name" value="F-box-like"/>
    <property type="match status" value="1"/>
</dbReference>
<feature type="compositionally biased region" description="Basic and acidic residues" evidence="1">
    <location>
        <begin position="375"/>
        <end position="399"/>
    </location>
</feature>
<dbReference type="InterPro" id="IPR032675">
    <property type="entry name" value="LRR_dom_sf"/>
</dbReference>
<feature type="region of interest" description="Disordered" evidence="1">
    <location>
        <begin position="348"/>
        <end position="399"/>
    </location>
</feature>
<dbReference type="AlphaFoldDB" id="A0AAD5YG52"/>
<organism evidence="3 4">
    <name type="scientific">Meripilus lineatus</name>
    <dbReference type="NCBI Taxonomy" id="2056292"/>
    <lineage>
        <taxon>Eukaryota</taxon>
        <taxon>Fungi</taxon>
        <taxon>Dikarya</taxon>
        <taxon>Basidiomycota</taxon>
        <taxon>Agaricomycotina</taxon>
        <taxon>Agaricomycetes</taxon>
        <taxon>Polyporales</taxon>
        <taxon>Meripilaceae</taxon>
        <taxon>Meripilus</taxon>
    </lineage>
</organism>
<dbReference type="EMBL" id="JANAWD010000396">
    <property type="protein sequence ID" value="KAJ3480092.1"/>
    <property type="molecule type" value="Genomic_DNA"/>
</dbReference>
<feature type="domain" description="F-box" evidence="2">
    <location>
        <begin position="12"/>
        <end position="41"/>
    </location>
</feature>
<sequence>MSHTPPHPQGPQLPTEICEEIISYVNRQETLWACALVCRSWVPRSRVQLYRAADVRGGRIHKFLDMIVMHPHLGVNLEQLYLGGYEDSTDIYRFFGDVISLLPNITSLRYISLPIPYLHLPLFSSGLLSLTSLTLSEIKADSFGDFVRFVSFHKHLKELTILGCSWKRSSVHHYSFGMRWGRDLQKLSFYDCEYQRCLHIQSVKYSKEPVVPFIANDLAMRWATTMKAIYLDFDRDIAKAGDAKEAVFSSLTAYIRFCPNLHTVTLDISEYAPWVLQQLPDILSGLASLCRILFRVSVREAGAEDLLLGDNEKAWTTLDENLGDDAKFRNLEYVEVLCGGSGRKGVPSWWENDTGSSEDGESDSGRESEDEGWETESREECNSRTIDSESLKGEEAKQKQEIPWGAELTSYGLTNLHRMMDGVADFHRRKKPLTDIFPRLSKRGVLWCDVSRICYHVLHITASNFVGMKSRNWRPRYRESLYYD</sequence>
<evidence type="ECO:0000313" key="4">
    <source>
        <dbReference type="Proteomes" id="UP001212997"/>
    </source>
</evidence>
<dbReference type="InterPro" id="IPR001810">
    <property type="entry name" value="F-box_dom"/>
</dbReference>
<evidence type="ECO:0000313" key="3">
    <source>
        <dbReference type="EMBL" id="KAJ3480092.1"/>
    </source>
</evidence>
<comment type="caution">
    <text evidence="3">The sequence shown here is derived from an EMBL/GenBank/DDBJ whole genome shotgun (WGS) entry which is preliminary data.</text>
</comment>
<accession>A0AAD5YG52</accession>
<feature type="compositionally biased region" description="Acidic residues" evidence="1">
    <location>
        <begin position="356"/>
        <end position="374"/>
    </location>
</feature>
<dbReference type="Gene3D" id="1.20.1280.50">
    <property type="match status" value="1"/>
</dbReference>
<proteinExistence type="predicted"/>
<name>A0AAD5YG52_9APHY</name>
<evidence type="ECO:0000259" key="2">
    <source>
        <dbReference type="Pfam" id="PF12937"/>
    </source>
</evidence>
<dbReference type="Proteomes" id="UP001212997">
    <property type="component" value="Unassembled WGS sequence"/>
</dbReference>
<dbReference type="SUPFAM" id="SSF81383">
    <property type="entry name" value="F-box domain"/>
    <property type="match status" value="1"/>
</dbReference>
<dbReference type="InterPro" id="IPR036047">
    <property type="entry name" value="F-box-like_dom_sf"/>
</dbReference>
<reference evidence="3" key="1">
    <citation type="submission" date="2022-07" db="EMBL/GenBank/DDBJ databases">
        <title>Genome Sequence of Physisporinus lineatus.</title>
        <authorList>
            <person name="Buettner E."/>
        </authorList>
    </citation>
    <scope>NUCLEOTIDE SEQUENCE</scope>
    <source>
        <strain evidence="3">VT162</strain>
    </source>
</reference>
<keyword evidence="4" id="KW-1185">Reference proteome</keyword>
<evidence type="ECO:0000256" key="1">
    <source>
        <dbReference type="SAM" id="MobiDB-lite"/>
    </source>
</evidence>
<protein>
    <recommendedName>
        <fullName evidence="2">F-box domain-containing protein</fullName>
    </recommendedName>
</protein>